<gene>
    <name evidence="7" type="ORF">RI129_001982</name>
</gene>
<evidence type="ECO:0000256" key="4">
    <source>
        <dbReference type="ARBA" id="ARBA00023136"/>
    </source>
</evidence>
<dbReference type="SUPFAM" id="SSF103473">
    <property type="entry name" value="MFS general substrate transporter"/>
    <property type="match status" value="1"/>
</dbReference>
<feature type="transmembrane region" description="Helical" evidence="5">
    <location>
        <begin position="342"/>
        <end position="364"/>
    </location>
</feature>
<feature type="transmembrane region" description="Helical" evidence="5">
    <location>
        <begin position="396"/>
        <end position="419"/>
    </location>
</feature>
<feature type="transmembrane region" description="Helical" evidence="5">
    <location>
        <begin position="459"/>
        <end position="479"/>
    </location>
</feature>
<organism evidence="7 8">
    <name type="scientific">Pyrocoelia pectoralis</name>
    <dbReference type="NCBI Taxonomy" id="417401"/>
    <lineage>
        <taxon>Eukaryota</taxon>
        <taxon>Metazoa</taxon>
        <taxon>Ecdysozoa</taxon>
        <taxon>Arthropoda</taxon>
        <taxon>Hexapoda</taxon>
        <taxon>Insecta</taxon>
        <taxon>Pterygota</taxon>
        <taxon>Neoptera</taxon>
        <taxon>Endopterygota</taxon>
        <taxon>Coleoptera</taxon>
        <taxon>Polyphaga</taxon>
        <taxon>Elateriformia</taxon>
        <taxon>Elateroidea</taxon>
        <taxon>Lampyridae</taxon>
        <taxon>Lampyrinae</taxon>
        <taxon>Pyrocoelia</taxon>
    </lineage>
</organism>
<feature type="transmembrane region" description="Helical" evidence="5">
    <location>
        <begin position="371"/>
        <end position="390"/>
    </location>
</feature>
<evidence type="ECO:0000313" key="8">
    <source>
        <dbReference type="Proteomes" id="UP001329430"/>
    </source>
</evidence>
<dbReference type="PROSITE" id="PS50850">
    <property type="entry name" value="MFS"/>
    <property type="match status" value="1"/>
</dbReference>
<dbReference type="Gene3D" id="1.20.1250.20">
    <property type="entry name" value="MFS general substrate transporter like domains"/>
    <property type="match status" value="1"/>
</dbReference>
<dbReference type="InterPro" id="IPR005828">
    <property type="entry name" value="MFS_sugar_transport-like"/>
</dbReference>
<evidence type="ECO:0000313" key="7">
    <source>
        <dbReference type="EMBL" id="KAK5650953.1"/>
    </source>
</evidence>
<dbReference type="GO" id="GO:0016020">
    <property type="term" value="C:membrane"/>
    <property type="evidence" value="ECO:0007669"/>
    <property type="project" value="UniProtKB-SubCell"/>
</dbReference>
<protein>
    <recommendedName>
        <fullName evidence="6">Major facilitator superfamily (MFS) profile domain-containing protein</fullName>
    </recommendedName>
</protein>
<keyword evidence="2 5" id="KW-0812">Transmembrane</keyword>
<name>A0AAN7VYW9_9COLE</name>
<dbReference type="Pfam" id="PF00083">
    <property type="entry name" value="Sugar_tr"/>
    <property type="match status" value="1"/>
</dbReference>
<feature type="transmembrane region" description="Helical" evidence="5">
    <location>
        <begin position="317"/>
        <end position="336"/>
    </location>
</feature>
<feature type="transmembrane region" description="Helical" evidence="5">
    <location>
        <begin position="228"/>
        <end position="246"/>
    </location>
</feature>
<dbReference type="PROSITE" id="PS00216">
    <property type="entry name" value="SUGAR_TRANSPORT_1"/>
    <property type="match status" value="1"/>
</dbReference>
<dbReference type="AlphaFoldDB" id="A0AAN7VYW9"/>
<dbReference type="GO" id="GO:0022857">
    <property type="term" value="F:transmembrane transporter activity"/>
    <property type="evidence" value="ECO:0007669"/>
    <property type="project" value="InterPro"/>
</dbReference>
<keyword evidence="8" id="KW-1185">Reference proteome</keyword>
<feature type="transmembrane region" description="Helical" evidence="5">
    <location>
        <begin position="202"/>
        <end position="222"/>
    </location>
</feature>
<feature type="domain" description="Major facilitator superfamily (MFS) profile" evidence="6">
    <location>
        <begin position="61"/>
        <end position="484"/>
    </location>
</feature>
<keyword evidence="4 5" id="KW-0472">Membrane</keyword>
<dbReference type="InterPro" id="IPR005829">
    <property type="entry name" value="Sugar_transporter_CS"/>
</dbReference>
<dbReference type="InterPro" id="IPR036259">
    <property type="entry name" value="MFS_trans_sf"/>
</dbReference>
<evidence type="ECO:0000259" key="6">
    <source>
        <dbReference type="PROSITE" id="PS50850"/>
    </source>
</evidence>
<dbReference type="PANTHER" id="PTHR24064">
    <property type="entry name" value="SOLUTE CARRIER FAMILY 22 MEMBER"/>
    <property type="match status" value="1"/>
</dbReference>
<evidence type="ECO:0000256" key="1">
    <source>
        <dbReference type="ARBA" id="ARBA00004141"/>
    </source>
</evidence>
<dbReference type="CDD" id="cd17317">
    <property type="entry name" value="MFS_SLC22"/>
    <property type="match status" value="1"/>
</dbReference>
<evidence type="ECO:0000256" key="2">
    <source>
        <dbReference type="ARBA" id="ARBA00022692"/>
    </source>
</evidence>
<sequence>MKMEKNEIEVHRELEKLMLPQKEDKDDDIVEKSMGVMGRWQILICISVFLCKLPIAWHQLNIVLLAPPTVFSCVDNVTEQCSSNCSNIVFDRSLFRNTIQMEWNLVCERSQLVNIAQTITMLGILVGNFIFGLLSDKFGRRNPLIWAVVIQLISGTAIAFTPWFWAFLILRFISAAATGGTMVTSFVLVMEIIGTKWRTTLGILYQIPFNLGHLSLALIGYFIRDWHYIQLAITLPSMLLISYYWIIPESPRWLLAVGQPEKAIKVMEKARRFNKIKANSIKDDVDVYMKKRSTEQAKGKFMDLVSTKNMRIKSICIFYNWIVCGLCFFGGAQYMGQLGGNVFVNIALSSVIQIPGTIFSIWFMEFFGRRYTLMGSDLLAGLSFLLISFIPEDSHWPRVLLGSLGMFGLSLCFPTVYIYSGELYPTVIRNIGVGTSSMFARVGSMLAPFIAGLATYESWLAPAIFGIVPLIGAALCYHLPETKNCKLPETLEDAEKFVRNGKASIAPIPEATLQVETRT</sequence>
<evidence type="ECO:0000256" key="3">
    <source>
        <dbReference type="ARBA" id="ARBA00022989"/>
    </source>
</evidence>
<accession>A0AAN7VYW9</accession>
<proteinExistence type="predicted"/>
<feature type="transmembrane region" description="Helical" evidence="5">
    <location>
        <begin position="42"/>
        <end position="60"/>
    </location>
</feature>
<dbReference type="Proteomes" id="UP001329430">
    <property type="component" value="Chromosome 1"/>
</dbReference>
<dbReference type="InterPro" id="IPR020846">
    <property type="entry name" value="MFS_dom"/>
</dbReference>
<feature type="transmembrane region" description="Helical" evidence="5">
    <location>
        <begin position="172"/>
        <end position="190"/>
    </location>
</feature>
<feature type="transmembrane region" description="Helical" evidence="5">
    <location>
        <begin position="431"/>
        <end position="453"/>
    </location>
</feature>
<feature type="transmembrane region" description="Helical" evidence="5">
    <location>
        <begin position="144"/>
        <end position="166"/>
    </location>
</feature>
<comment type="caution">
    <text evidence="7">The sequence shown here is derived from an EMBL/GenBank/DDBJ whole genome shotgun (WGS) entry which is preliminary data.</text>
</comment>
<feature type="transmembrane region" description="Helical" evidence="5">
    <location>
        <begin position="112"/>
        <end position="132"/>
    </location>
</feature>
<dbReference type="EMBL" id="JAVRBK010000001">
    <property type="protein sequence ID" value="KAK5650953.1"/>
    <property type="molecule type" value="Genomic_DNA"/>
</dbReference>
<evidence type="ECO:0000256" key="5">
    <source>
        <dbReference type="SAM" id="Phobius"/>
    </source>
</evidence>
<reference evidence="7 8" key="1">
    <citation type="journal article" date="2024" name="Insects">
        <title>An Improved Chromosome-Level Genome Assembly of the Firefly Pyrocoelia pectoralis.</title>
        <authorList>
            <person name="Fu X."/>
            <person name="Meyer-Rochow V.B."/>
            <person name="Ballantyne L."/>
            <person name="Zhu X."/>
        </authorList>
    </citation>
    <scope>NUCLEOTIDE SEQUENCE [LARGE SCALE GENOMIC DNA]</scope>
    <source>
        <strain evidence="7">XCY_ONT2</strain>
    </source>
</reference>
<keyword evidence="3 5" id="KW-1133">Transmembrane helix</keyword>
<comment type="subcellular location">
    <subcellularLocation>
        <location evidence="1">Membrane</location>
        <topology evidence="1">Multi-pass membrane protein</topology>
    </subcellularLocation>
</comment>